<dbReference type="Proteomes" id="UP000585474">
    <property type="component" value="Unassembled WGS sequence"/>
</dbReference>
<organism evidence="1 2">
    <name type="scientific">Actinidia rufa</name>
    <dbReference type="NCBI Taxonomy" id="165716"/>
    <lineage>
        <taxon>Eukaryota</taxon>
        <taxon>Viridiplantae</taxon>
        <taxon>Streptophyta</taxon>
        <taxon>Embryophyta</taxon>
        <taxon>Tracheophyta</taxon>
        <taxon>Spermatophyta</taxon>
        <taxon>Magnoliopsida</taxon>
        <taxon>eudicotyledons</taxon>
        <taxon>Gunneridae</taxon>
        <taxon>Pentapetalae</taxon>
        <taxon>asterids</taxon>
        <taxon>Ericales</taxon>
        <taxon>Actinidiaceae</taxon>
        <taxon>Actinidia</taxon>
    </lineage>
</organism>
<accession>A0A7J0DSK3</accession>
<proteinExistence type="predicted"/>
<protein>
    <submittedName>
        <fullName evidence="1">Uncharacterized protein</fullName>
    </submittedName>
</protein>
<evidence type="ECO:0000313" key="2">
    <source>
        <dbReference type="Proteomes" id="UP000585474"/>
    </source>
</evidence>
<gene>
    <name evidence="1" type="ORF">Acr_00g0073380</name>
</gene>
<keyword evidence="2" id="KW-1185">Reference proteome</keyword>
<comment type="caution">
    <text evidence="1">The sequence shown here is derived from an EMBL/GenBank/DDBJ whole genome shotgun (WGS) entry which is preliminary data.</text>
</comment>
<dbReference type="AlphaFoldDB" id="A0A7J0DSK3"/>
<evidence type="ECO:0000313" key="1">
    <source>
        <dbReference type="EMBL" id="GFS41266.1"/>
    </source>
</evidence>
<name>A0A7J0DSK3_9ERIC</name>
<sequence length="590" mass="65839">MLVFTKTPLGLGVDGAQLPSNGQQRLKFLGNGTHVLGNGKPWHKIGSHGSNFWQWHTIARPGHGQSNFCNGNGTHFLNFSAMGSHGTHLPGHGSDFSAMAAMAQISGQWPHNFSAMGSHGTHLPGHGSDFSAMGSHGTHLPGHGSQFLGKWAAMAQNFWQWPHNFGNGQPWHTFARPWLKISRQWAAMASNFWAWPHNFSAMGSHGSNFWAMASQFLGNGQPWHTFARPWLKFLGNGQPWHTFARPWLKFLGNGQAWHTYARPWHSFFWAISRQWHSFLGNGQPWPQFCRQWLTISRQWPAMAHNCPAMAQISRQWAAMAQISGQWLTISRQWAAMAQISGQWPHNFSAMGSHGTHLPGHGSNFSAMGKPWHTFARPWLRFLGNGQPLAHIFSAMAFIFLGNGLPWLKFLGNGSHFLGNDQLWHTFAQPWPNSLGNGRPRLRFGHWHSFPRQWAAMGQHLFVDGTHFLKNGAAMVHICPTMGMHCQVVGTQSSSNGQPCQEVGTQYDQQWPNFIKSMAQLPSHGAALACRWHTIAQPWGCIGTSLAHNCLPMGSLGKSLPRICPAMGQHWKVLGTCFPSNGQPSRWHTIT</sequence>
<dbReference type="EMBL" id="BJWL01000369">
    <property type="protein sequence ID" value="GFS41266.1"/>
    <property type="molecule type" value="Genomic_DNA"/>
</dbReference>
<reference evidence="2" key="1">
    <citation type="submission" date="2019-07" db="EMBL/GenBank/DDBJ databases">
        <title>De Novo Assembly of kiwifruit Actinidia rufa.</title>
        <authorList>
            <person name="Sugita-Konishi S."/>
            <person name="Sato K."/>
            <person name="Mori E."/>
            <person name="Abe Y."/>
            <person name="Kisaki G."/>
            <person name="Hamano K."/>
            <person name="Suezawa K."/>
            <person name="Otani M."/>
            <person name="Fukuda T."/>
            <person name="Manabe T."/>
            <person name="Gomi K."/>
            <person name="Tabuchi M."/>
            <person name="Akimitsu K."/>
            <person name="Kataoka I."/>
        </authorList>
    </citation>
    <scope>NUCLEOTIDE SEQUENCE [LARGE SCALE GENOMIC DNA]</scope>
    <source>
        <strain evidence="2">cv. Fuchu</strain>
    </source>
</reference>